<dbReference type="Proteomes" id="UP000753908">
    <property type="component" value="Unassembled WGS sequence"/>
</dbReference>
<evidence type="ECO:0000313" key="1">
    <source>
        <dbReference type="EMBL" id="MBW4549380.1"/>
    </source>
</evidence>
<sequence>MFKKNAATYLLAAQFGALGFGYILRSPDLQATAERQTNIRNEQKESAFDRQEAISRAQTCIPLMSEMPITDGIAAYFSSVEGGRIVIHKNRPMPSGTIVCDAFGITGVVALDAEGTPFVTDLRRMPPEEMQEILSSRGVMPTQATHPFANIPK</sequence>
<reference evidence="1" key="1">
    <citation type="submission" date="2021-05" db="EMBL/GenBank/DDBJ databases">
        <authorList>
            <person name="Pietrasiak N."/>
            <person name="Ward R."/>
            <person name="Stajich J.E."/>
            <person name="Kurbessoian T."/>
        </authorList>
    </citation>
    <scope>NUCLEOTIDE SEQUENCE</scope>
    <source>
        <strain evidence="1">CPER-KK1</strain>
    </source>
</reference>
<evidence type="ECO:0000313" key="2">
    <source>
        <dbReference type="Proteomes" id="UP000753908"/>
    </source>
</evidence>
<organism evidence="1 2">
    <name type="scientific">Symplocastrum torsivum CPER-KK1</name>
    <dbReference type="NCBI Taxonomy" id="450513"/>
    <lineage>
        <taxon>Bacteria</taxon>
        <taxon>Bacillati</taxon>
        <taxon>Cyanobacteriota</taxon>
        <taxon>Cyanophyceae</taxon>
        <taxon>Oscillatoriophycideae</taxon>
        <taxon>Oscillatoriales</taxon>
        <taxon>Microcoleaceae</taxon>
        <taxon>Symplocastrum</taxon>
    </lineage>
</organism>
<name>A0A951PSJ7_9CYAN</name>
<gene>
    <name evidence="1" type="ORF">KME25_33995</name>
</gene>
<proteinExistence type="predicted"/>
<protein>
    <submittedName>
        <fullName evidence="1">Uncharacterized protein</fullName>
    </submittedName>
</protein>
<dbReference type="AlphaFoldDB" id="A0A951PSJ7"/>
<reference evidence="1" key="2">
    <citation type="journal article" date="2022" name="Microbiol. Resour. Announc.">
        <title>Metagenome Sequencing to Explore Phylogenomics of Terrestrial Cyanobacteria.</title>
        <authorList>
            <person name="Ward R.D."/>
            <person name="Stajich J.E."/>
            <person name="Johansen J.R."/>
            <person name="Huntemann M."/>
            <person name="Clum A."/>
            <person name="Foster B."/>
            <person name="Foster B."/>
            <person name="Roux S."/>
            <person name="Palaniappan K."/>
            <person name="Varghese N."/>
            <person name="Mukherjee S."/>
            <person name="Reddy T.B.K."/>
            <person name="Daum C."/>
            <person name="Copeland A."/>
            <person name="Chen I.A."/>
            <person name="Ivanova N.N."/>
            <person name="Kyrpides N.C."/>
            <person name="Shapiro N."/>
            <person name="Eloe-Fadrosh E.A."/>
            <person name="Pietrasiak N."/>
        </authorList>
    </citation>
    <scope>NUCLEOTIDE SEQUENCE</scope>
    <source>
        <strain evidence="1">CPER-KK1</strain>
    </source>
</reference>
<comment type="caution">
    <text evidence="1">The sequence shown here is derived from an EMBL/GenBank/DDBJ whole genome shotgun (WGS) entry which is preliminary data.</text>
</comment>
<accession>A0A951PSJ7</accession>
<dbReference type="EMBL" id="JAHHIF010000095">
    <property type="protein sequence ID" value="MBW4549380.1"/>
    <property type="molecule type" value="Genomic_DNA"/>
</dbReference>